<dbReference type="Gene3D" id="3.40.470.10">
    <property type="entry name" value="Uracil-DNA glycosylase-like domain"/>
    <property type="match status" value="1"/>
</dbReference>
<dbReference type="OMA" id="FYPFPFH"/>
<evidence type="ECO:0000313" key="21">
    <source>
        <dbReference type="Proteomes" id="UP000287033"/>
    </source>
</evidence>
<comment type="similarity">
    <text evidence="13">Belongs to the uracil-DNA glycosylase (UDG) superfamily. TDG/mug family.</text>
</comment>
<dbReference type="GO" id="GO:0003677">
    <property type="term" value="F:DNA binding"/>
    <property type="evidence" value="ECO:0007669"/>
    <property type="project" value="UniProtKB-ARBA"/>
</dbReference>
<comment type="catalytic activity">
    <reaction evidence="12">
        <text>Hydrolyzes mismatched double-stranded DNA and polynucleotides, releasing free thymine.</text>
        <dbReference type="EC" id="3.2.2.29"/>
    </reaction>
</comment>
<evidence type="ECO:0000256" key="10">
    <source>
        <dbReference type="ARBA" id="ARBA00023204"/>
    </source>
</evidence>
<evidence type="ECO:0000256" key="7">
    <source>
        <dbReference type="ARBA" id="ARBA00023015"/>
    </source>
</evidence>
<dbReference type="OrthoDB" id="565731at2759"/>
<comment type="caution">
    <text evidence="20">The sequence shown here is derived from an EMBL/GenBank/DDBJ whole genome shotgun (WGS) entry which is preliminary data.</text>
</comment>
<keyword evidence="21" id="KW-1185">Reference proteome</keyword>
<dbReference type="CDD" id="cd10028">
    <property type="entry name" value="UDG-F2_TDG_MUG"/>
    <property type="match status" value="1"/>
</dbReference>
<proteinExistence type="inferred from homology"/>
<dbReference type="GO" id="GO:0006285">
    <property type="term" value="P:base-excision repair, AP site formation"/>
    <property type="evidence" value="ECO:0007669"/>
    <property type="project" value="InterPro"/>
</dbReference>
<evidence type="ECO:0000256" key="14">
    <source>
        <dbReference type="ARBA" id="ARBA00064519"/>
    </source>
</evidence>
<keyword evidence="3" id="KW-0227">DNA damage</keyword>
<dbReference type="SMART" id="SM00986">
    <property type="entry name" value="UDG"/>
    <property type="match status" value="1"/>
</dbReference>
<comment type="subcellular location">
    <subcellularLocation>
        <location evidence="1">Nucleus</location>
    </subcellularLocation>
</comment>
<keyword evidence="5" id="KW-0832">Ubl conjugation</keyword>
<feature type="region of interest" description="Disordered" evidence="18">
    <location>
        <begin position="41"/>
        <end position="108"/>
    </location>
</feature>
<evidence type="ECO:0000256" key="3">
    <source>
        <dbReference type="ARBA" id="ARBA00022763"/>
    </source>
</evidence>
<dbReference type="GO" id="GO:0141016">
    <property type="term" value="F:G/T mismatch-specific thymine-DNA glycosylase activity"/>
    <property type="evidence" value="ECO:0007669"/>
    <property type="project" value="UniProtKB-EC"/>
</dbReference>
<keyword evidence="6" id="KW-0156">Chromatin regulator</keyword>
<dbReference type="GO" id="GO:0005654">
    <property type="term" value="C:nucleoplasm"/>
    <property type="evidence" value="ECO:0007669"/>
    <property type="project" value="UniProtKB-ARBA"/>
</dbReference>
<dbReference type="Proteomes" id="UP000287033">
    <property type="component" value="Unassembled WGS sequence"/>
</dbReference>
<dbReference type="AlphaFoldDB" id="A0A401SPK8"/>
<evidence type="ECO:0000256" key="17">
    <source>
        <dbReference type="ARBA" id="ARBA00083221"/>
    </source>
</evidence>
<evidence type="ECO:0000256" key="15">
    <source>
        <dbReference type="ARBA" id="ARBA00066769"/>
    </source>
</evidence>
<dbReference type="EC" id="3.2.2.29" evidence="15"/>
<keyword evidence="11" id="KW-0539">Nucleus</keyword>
<keyword evidence="8" id="KW-0010">Activator</keyword>
<dbReference type="Pfam" id="PF03167">
    <property type="entry name" value="UDG"/>
    <property type="match status" value="1"/>
</dbReference>
<keyword evidence="7" id="KW-0805">Transcription regulation</keyword>
<dbReference type="GO" id="GO:0040029">
    <property type="term" value="P:epigenetic regulation of gene expression"/>
    <property type="evidence" value="ECO:0007669"/>
    <property type="project" value="UniProtKB-ARBA"/>
</dbReference>
<dbReference type="InterPro" id="IPR036895">
    <property type="entry name" value="Uracil-DNA_glycosylase-like_sf"/>
</dbReference>
<evidence type="ECO:0000256" key="18">
    <source>
        <dbReference type="SAM" id="MobiDB-lite"/>
    </source>
</evidence>
<dbReference type="STRING" id="137246.A0A401SPK8"/>
<dbReference type="SUPFAM" id="SSF52141">
    <property type="entry name" value="Uracil-DNA glycosylase-like"/>
    <property type="match status" value="1"/>
</dbReference>
<dbReference type="PANTHER" id="PTHR12159:SF9">
    <property type="entry name" value="G_T MISMATCH-SPECIFIC THYMINE DNA GLYCOSYLASE"/>
    <property type="match status" value="1"/>
</dbReference>
<evidence type="ECO:0000256" key="1">
    <source>
        <dbReference type="ARBA" id="ARBA00004123"/>
    </source>
</evidence>
<dbReference type="PANTHER" id="PTHR12159">
    <property type="entry name" value="G/T AND G/U MISMATCH-SPECIFIC DNA GLYCOSYLASE"/>
    <property type="match status" value="1"/>
</dbReference>
<evidence type="ECO:0000256" key="8">
    <source>
        <dbReference type="ARBA" id="ARBA00023159"/>
    </source>
</evidence>
<keyword evidence="4" id="KW-0378">Hydrolase</keyword>
<evidence type="ECO:0000256" key="6">
    <source>
        <dbReference type="ARBA" id="ARBA00022853"/>
    </source>
</evidence>
<dbReference type="GO" id="GO:0032183">
    <property type="term" value="F:SUMO binding"/>
    <property type="evidence" value="ECO:0007669"/>
    <property type="project" value="UniProtKB-ARBA"/>
</dbReference>
<keyword evidence="10" id="KW-0234">DNA repair</keyword>
<evidence type="ECO:0000256" key="11">
    <source>
        <dbReference type="ARBA" id="ARBA00023242"/>
    </source>
</evidence>
<evidence type="ECO:0000256" key="5">
    <source>
        <dbReference type="ARBA" id="ARBA00022843"/>
    </source>
</evidence>
<dbReference type="InterPro" id="IPR005122">
    <property type="entry name" value="Uracil-DNA_glycosylase-like"/>
</dbReference>
<evidence type="ECO:0000259" key="19">
    <source>
        <dbReference type="SMART" id="SM00986"/>
    </source>
</evidence>
<reference evidence="20 21" key="1">
    <citation type="journal article" date="2018" name="Nat. Ecol. Evol.">
        <title>Shark genomes provide insights into elasmobranch evolution and the origin of vertebrates.</title>
        <authorList>
            <person name="Hara Y"/>
            <person name="Yamaguchi K"/>
            <person name="Onimaru K"/>
            <person name="Kadota M"/>
            <person name="Koyanagi M"/>
            <person name="Keeley SD"/>
            <person name="Tatsumi K"/>
            <person name="Tanaka K"/>
            <person name="Motone F"/>
            <person name="Kageyama Y"/>
            <person name="Nozu R"/>
            <person name="Adachi N"/>
            <person name="Nishimura O"/>
            <person name="Nakagawa R"/>
            <person name="Tanegashima C"/>
            <person name="Kiyatake I"/>
            <person name="Matsumoto R"/>
            <person name="Murakumo K"/>
            <person name="Nishida K"/>
            <person name="Terakita A"/>
            <person name="Kuratani S"/>
            <person name="Sato K"/>
            <person name="Hyodo S Kuraku.S."/>
        </authorList>
    </citation>
    <scope>NUCLEOTIDE SEQUENCE [LARGE SCALE GENOMIC DNA]</scope>
</reference>
<dbReference type="InterPro" id="IPR015637">
    <property type="entry name" value="MUG/TDG"/>
</dbReference>
<organism evidence="20 21">
    <name type="scientific">Chiloscyllium punctatum</name>
    <name type="common">Brownbanded bambooshark</name>
    <name type="synonym">Hemiscyllium punctatum</name>
    <dbReference type="NCBI Taxonomy" id="137246"/>
    <lineage>
        <taxon>Eukaryota</taxon>
        <taxon>Metazoa</taxon>
        <taxon>Chordata</taxon>
        <taxon>Craniata</taxon>
        <taxon>Vertebrata</taxon>
        <taxon>Chondrichthyes</taxon>
        <taxon>Elasmobranchii</taxon>
        <taxon>Galeomorphii</taxon>
        <taxon>Galeoidea</taxon>
        <taxon>Orectolobiformes</taxon>
        <taxon>Hemiscylliidae</taxon>
        <taxon>Chiloscyllium</taxon>
    </lineage>
</organism>
<evidence type="ECO:0000256" key="13">
    <source>
        <dbReference type="ARBA" id="ARBA00061261"/>
    </source>
</evidence>
<keyword evidence="2" id="KW-1017">Isopeptide bond</keyword>
<gene>
    <name evidence="20" type="ORF">chiPu_0010767</name>
</gene>
<evidence type="ECO:0000256" key="2">
    <source>
        <dbReference type="ARBA" id="ARBA00022499"/>
    </source>
</evidence>
<dbReference type="NCBIfam" id="TIGR00584">
    <property type="entry name" value="mug"/>
    <property type="match status" value="1"/>
</dbReference>
<comment type="subunit">
    <text evidence="14">Homodimer. Interacts with AICDA and GADD45A.</text>
</comment>
<evidence type="ECO:0000256" key="16">
    <source>
        <dbReference type="ARBA" id="ARBA00071248"/>
    </source>
</evidence>
<accession>A0A401SPK8</accession>
<feature type="domain" description="Uracil-DNA glycosylase-like" evidence="19">
    <location>
        <begin position="135"/>
        <end position="301"/>
    </location>
</feature>
<protein>
    <recommendedName>
        <fullName evidence="16">G/T mismatch-specific thymine DNA glycosylase</fullName>
        <ecNumber evidence="15">3.2.2.29</ecNumber>
    </recommendedName>
    <alternativeName>
        <fullName evidence="17">Thymine-DNA glycosylase</fullName>
    </alternativeName>
</protein>
<dbReference type="GO" id="GO:0004844">
    <property type="term" value="F:uracil DNA N-glycosylase activity"/>
    <property type="evidence" value="ECO:0007669"/>
    <property type="project" value="TreeGrafter"/>
</dbReference>
<evidence type="ECO:0000313" key="20">
    <source>
        <dbReference type="EMBL" id="GCC32306.1"/>
    </source>
</evidence>
<dbReference type="SMART" id="SM00987">
    <property type="entry name" value="UreE_C"/>
    <property type="match status" value="1"/>
</dbReference>
<keyword evidence="9" id="KW-0804">Transcription</keyword>
<dbReference type="FunFam" id="3.40.470.10:FF:000002">
    <property type="entry name" value="G/T mismatch-specific thymine DNA glycosylase"/>
    <property type="match status" value="1"/>
</dbReference>
<evidence type="ECO:0000256" key="12">
    <source>
        <dbReference type="ARBA" id="ARBA00052915"/>
    </source>
</evidence>
<feature type="compositionally biased region" description="Low complexity" evidence="18">
    <location>
        <begin position="52"/>
        <end position="65"/>
    </location>
</feature>
<evidence type="ECO:0000256" key="9">
    <source>
        <dbReference type="ARBA" id="ARBA00023163"/>
    </source>
</evidence>
<dbReference type="EMBL" id="BEZZ01000425">
    <property type="protein sequence ID" value="GCC32306.1"/>
    <property type="molecule type" value="Genomic_DNA"/>
</dbReference>
<name>A0A401SPK8_CHIPU</name>
<evidence type="ECO:0000256" key="4">
    <source>
        <dbReference type="ARBA" id="ARBA00022801"/>
    </source>
</evidence>
<dbReference type="InterPro" id="IPR003310">
    <property type="entry name" value="TDG-like_euk"/>
</dbReference>
<sequence length="421" mass="46544">MEAQRLLEGSGLSSEYFQNWYGSSDPLAARLWQAQAQAQAQLATGPDPYSLEEAAAPPIEAGQAAPKRKRGRPPGPQKTKTEKNKSEGASSKRGKTGGNSAGKQEKITDAFKVTKRKIDRFNGTTEAELLTKTLPDILTYGLDIVIIGINPGLMAAYKGHHYPGPGNHFWKCLFLSGLIDKPLNHLDDASLPEKYGIGFTNMVERTTPGSKDLKSKEIREGGKILLQKLQKFKPRIAVFNGKCIYEIFSKEVFGVKVKKLEFGQQPHKIPEGETVVYVMPSSSARCAQFPRAQDKVHYYIKLKELRNHLKGIKAPTEVTEVEYSFDLQKAQAEAKKMAIKEEKYDPGYEAAYGGSYIEKSTEINGQCNFATTESAATSNSEFNTGSTFCQVPDGQWMTQSFADQIPSINNYCTESQEGNNT</sequence>